<name>A0A2G9YQU9_9BACT</name>
<dbReference type="GO" id="GO:0050567">
    <property type="term" value="F:glutaminyl-tRNA synthase (glutamine-hydrolyzing) activity"/>
    <property type="evidence" value="ECO:0007669"/>
    <property type="project" value="UniProtKB-UniRule"/>
</dbReference>
<evidence type="ECO:0000256" key="1">
    <source>
        <dbReference type="HAMAP-Rule" id="MF_00122"/>
    </source>
</evidence>
<reference evidence="2 3" key="1">
    <citation type="submission" date="2017-09" db="EMBL/GenBank/DDBJ databases">
        <title>Depth-based differentiation of microbial function through sediment-hosted aquifers and enrichment of novel symbionts in the deep terrestrial subsurface.</title>
        <authorList>
            <person name="Probst A.J."/>
            <person name="Ladd B."/>
            <person name="Jarett J.K."/>
            <person name="Geller-Mcgrath D.E."/>
            <person name="Sieber C.M."/>
            <person name="Emerson J.B."/>
            <person name="Anantharaman K."/>
            <person name="Thomas B.C."/>
            <person name="Malmstrom R."/>
            <person name="Stieglmeier M."/>
            <person name="Klingl A."/>
            <person name="Woyke T."/>
            <person name="Ryan C.M."/>
            <person name="Banfield J.F."/>
        </authorList>
    </citation>
    <scope>NUCLEOTIDE SEQUENCE [LARGE SCALE GENOMIC DNA]</scope>
    <source>
        <strain evidence="2">CG23_combo_of_CG06-09_8_20_14_all_40_13</strain>
    </source>
</reference>
<protein>
    <recommendedName>
        <fullName evidence="1">Aspartyl/glutamyl-tRNA(Asn/Gln) amidotransferase subunit C</fullName>
        <shortName evidence="1">Asp/Glu-ADT subunit C</shortName>
        <ecNumber evidence="1">6.3.5.-</ecNumber>
    </recommendedName>
</protein>
<comment type="catalytic activity">
    <reaction evidence="1">
        <text>L-aspartyl-tRNA(Asn) + L-glutamine + ATP + H2O = L-asparaginyl-tRNA(Asn) + L-glutamate + ADP + phosphate + 2 H(+)</text>
        <dbReference type="Rhea" id="RHEA:14513"/>
        <dbReference type="Rhea" id="RHEA-COMP:9674"/>
        <dbReference type="Rhea" id="RHEA-COMP:9677"/>
        <dbReference type="ChEBI" id="CHEBI:15377"/>
        <dbReference type="ChEBI" id="CHEBI:15378"/>
        <dbReference type="ChEBI" id="CHEBI:29985"/>
        <dbReference type="ChEBI" id="CHEBI:30616"/>
        <dbReference type="ChEBI" id="CHEBI:43474"/>
        <dbReference type="ChEBI" id="CHEBI:58359"/>
        <dbReference type="ChEBI" id="CHEBI:78515"/>
        <dbReference type="ChEBI" id="CHEBI:78516"/>
        <dbReference type="ChEBI" id="CHEBI:456216"/>
    </reaction>
</comment>
<dbReference type="HAMAP" id="MF_00122">
    <property type="entry name" value="GatC"/>
    <property type="match status" value="1"/>
</dbReference>
<dbReference type="SUPFAM" id="SSF141000">
    <property type="entry name" value="Glu-tRNAGln amidotransferase C subunit"/>
    <property type="match status" value="1"/>
</dbReference>
<keyword evidence="2" id="KW-0808">Transferase</keyword>
<comment type="caution">
    <text evidence="2">The sequence shown here is derived from an EMBL/GenBank/DDBJ whole genome shotgun (WGS) entry which is preliminary data.</text>
</comment>
<evidence type="ECO:0000313" key="3">
    <source>
        <dbReference type="Proteomes" id="UP000231567"/>
    </source>
</evidence>
<comment type="catalytic activity">
    <reaction evidence="1">
        <text>L-glutamyl-tRNA(Gln) + L-glutamine + ATP + H2O = L-glutaminyl-tRNA(Gln) + L-glutamate + ADP + phosphate + H(+)</text>
        <dbReference type="Rhea" id="RHEA:17521"/>
        <dbReference type="Rhea" id="RHEA-COMP:9681"/>
        <dbReference type="Rhea" id="RHEA-COMP:9684"/>
        <dbReference type="ChEBI" id="CHEBI:15377"/>
        <dbReference type="ChEBI" id="CHEBI:15378"/>
        <dbReference type="ChEBI" id="CHEBI:29985"/>
        <dbReference type="ChEBI" id="CHEBI:30616"/>
        <dbReference type="ChEBI" id="CHEBI:43474"/>
        <dbReference type="ChEBI" id="CHEBI:58359"/>
        <dbReference type="ChEBI" id="CHEBI:78520"/>
        <dbReference type="ChEBI" id="CHEBI:78521"/>
        <dbReference type="ChEBI" id="CHEBI:456216"/>
    </reaction>
</comment>
<dbReference type="GO" id="GO:0016740">
    <property type="term" value="F:transferase activity"/>
    <property type="evidence" value="ECO:0007669"/>
    <property type="project" value="UniProtKB-KW"/>
</dbReference>
<dbReference type="InterPro" id="IPR036113">
    <property type="entry name" value="Asp/Glu-ADT_sf_sub_c"/>
</dbReference>
<comment type="function">
    <text evidence="1">Allows the formation of correctly charged Asn-tRNA(Asn) or Gln-tRNA(Gln) through the transamidation of misacylated Asp-tRNA(Asn) or Glu-tRNA(Gln) in organisms which lack either or both of asparaginyl-tRNA or glutaminyl-tRNA synthetases. The reaction takes place in the presence of glutamine and ATP through an activated phospho-Asp-tRNA(Asn) or phospho-Glu-tRNA(Gln).</text>
</comment>
<dbReference type="EMBL" id="PCRM01000027">
    <property type="protein sequence ID" value="PIP21629.1"/>
    <property type="molecule type" value="Genomic_DNA"/>
</dbReference>
<dbReference type="Pfam" id="PF02686">
    <property type="entry name" value="GatC"/>
    <property type="match status" value="1"/>
</dbReference>
<dbReference type="GO" id="GO:0050566">
    <property type="term" value="F:asparaginyl-tRNA synthase (glutamine-hydrolyzing) activity"/>
    <property type="evidence" value="ECO:0007669"/>
    <property type="project" value="RHEA"/>
</dbReference>
<keyword evidence="1" id="KW-0436">Ligase</keyword>
<dbReference type="AlphaFoldDB" id="A0A2G9YQU9"/>
<dbReference type="Gene3D" id="1.10.20.60">
    <property type="entry name" value="Glu-tRNAGln amidotransferase C subunit, N-terminal domain"/>
    <property type="match status" value="1"/>
</dbReference>
<sequence length="98" mass="11342">MAKLSKRQVEHLANLARLKLSDKEKEIFSRQLSKILNYVSKVQKFVKNGEAEFQTTSLENVFRQDKVVNCEILPEDLLKNAPEIKDGFLKVPEILQEL</sequence>
<gene>
    <name evidence="1 2" type="primary">gatC</name>
    <name evidence="2" type="ORF">COX39_01960</name>
</gene>
<accession>A0A2G9YQU9</accession>
<dbReference type="GO" id="GO:0006412">
    <property type="term" value="P:translation"/>
    <property type="evidence" value="ECO:0007669"/>
    <property type="project" value="UniProtKB-UniRule"/>
</dbReference>
<comment type="similarity">
    <text evidence="1">Belongs to the GatC family.</text>
</comment>
<dbReference type="GO" id="GO:0006450">
    <property type="term" value="P:regulation of translational fidelity"/>
    <property type="evidence" value="ECO:0007669"/>
    <property type="project" value="InterPro"/>
</dbReference>
<dbReference type="InterPro" id="IPR003837">
    <property type="entry name" value="GatC"/>
</dbReference>
<dbReference type="Proteomes" id="UP000231567">
    <property type="component" value="Unassembled WGS sequence"/>
</dbReference>
<comment type="subunit">
    <text evidence="1">Heterotrimer of A, B and C subunits.</text>
</comment>
<organism evidence="2 3">
    <name type="scientific">Candidatus Nealsonbacteria bacterium CG23_combo_of_CG06-09_8_20_14_all_40_13</name>
    <dbReference type="NCBI Taxonomy" id="1974724"/>
    <lineage>
        <taxon>Bacteria</taxon>
        <taxon>Candidatus Nealsoniibacteriota</taxon>
    </lineage>
</organism>
<keyword evidence="1" id="KW-0067">ATP-binding</keyword>
<dbReference type="GO" id="GO:0005524">
    <property type="term" value="F:ATP binding"/>
    <property type="evidence" value="ECO:0007669"/>
    <property type="project" value="UniProtKB-KW"/>
</dbReference>
<dbReference type="EC" id="6.3.5.-" evidence="1"/>
<evidence type="ECO:0000313" key="2">
    <source>
        <dbReference type="EMBL" id="PIP21629.1"/>
    </source>
</evidence>
<dbReference type="GO" id="GO:0070681">
    <property type="term" value="P:glutaminyl-tRNAGln biosynthesis via transamidation"/>
    <property type="evidence" value="ECO:0007669"/>
    <property type="project" value="TreeGrafter"/>
</dbReference>
<dbReference type="NCBIfam" id="TIGR00135">
    <property type="entry name" value="gatC"/>
    <property type="match status" value="1"/>
</dbReference>
<keyword evidence="1" id="KW-0547">Nucleotide-binding</keyword>
<dbReference type="PANTHER" id="PTHR15004:SF0">
    <property type="entry name" value="GLUTAMYL-TRNA(GLN) AMIDOTRANSFERASE SUBUNIT C, MITOCHONDRIAL"/>
    <property type="match status" value="1"/>
</dbReference>
<proteinExistence type="inferred from homology"/>
<dbReference type="PANTHER" id="PTHR15004">
    <property type="entry name" value="GLUTAMYL-TRNA(GLN) AMIDOTRANSFERASE SUBUNIT C, MITOCHONDRIAL"/>
    <property type="match status" value="1"/>
</dbReference>
<keyword evidence="1" id="KW-0648">Protein biosynthesis</keyword>